<keyword evidence="2" id="KW-1133">Transmembrane helix</keyword>
<feature type="region of interest" description="Disordered" evidence="1">
    <location>
        <begin position="1345"/>
        <end position="1426"/>
    </location>
</feature>
<feature type="compositionally biased region" description="Gly residues" evidence="1">
    <location>
        <begin position="1370"/>
        <end position="1420"/>
    </location>
</feature>
<dbReference type="EMBL" id="JAJMLW010000002">
    <property type="protein sequence ID" value="MCI2242001.1"/>
    <property type="molecule type" value="Genomic_DNA"/>
</dbReference>
<feature type="transmembrane region" description="Helical" evidence="2">
    <location>
        <begin position="1442"/>
        <end position="1464"/>
    </location>
</feature>
<feature type="compositionally biased region" description="Acidic residues" evidence="1">
    <location>
        <begin position="1354"/>
        <end position="1369"/>
    </location>
</feature>
<keyword evidence="2" id="KW-0812">Transmembrane</keyword>
<evidence type="ECO:0000313" key="4">
    <source>
        <dbReference type="EMBL" id="MCI2242001.1"/>
    </source>
</evidence>
<evidence type="ECO:0000256" key="1">
    <source>
        <dbReference type="SAM" id="MobiDB-lite"/>
    </source>
</evidence>
<dbReference type="Proteomes" id="UP001430755">
    <property type="component" value="Unassembled WGS sequence"/>
</dbReference>
<comment type="caution">
    <text evidence="4">The sequence shown here is derived from an EMBL/GenBank/DDBJ whole genome shotgun (WGS) entry which is preliminary data.</text>
</comment>
<feature type="region of interest" description="Disordered" evidence="1">
    <location>
        <begin position="1263"/>
        <end position="1284"/>
    </location>
</feature>
<sequence length="1473" mass="152405">MKSTTPPLRHSEGRGLAHRAACLLASLALVAGLVPAVALADPTPHDDPSVTVVGTPGAAMVYVDTFGAEAKGKDPSLDPLCNLTFVGPYRFNIAGNTNVFGKYDAKIGQPKSSDPAAEALLPALGSEGGAKVGGETTAATRTNSSSAILEAPEGGSTDNIMAAYLIVTASQHGSYFVSDKGSGAKYPLSKFGFGLKGPQGAVVHYYPDRIFVDTAGTTHARASCFFDVTSFVKKQGYGSYTAVNIPFTAMSDFSASYGSDYFGAWKLVLVEKDAAAPVRMVRLMLGGTSVSNTTPASATISGDGLSIAPNPTGEVLASLDGTDMDCFQKLNLGVDSSAPASVRYVDETGKTLFPLKHFFYFRIFNKDGDVSTNPGPSGTKASTAADTSKNDNVAANTHTYNTDFTLVDLDRLRFGDSGDKKVLDGGEESVKATVSTSDAPTLLSALGLAADILTPTFETSLTVTNLTQQYSSADAGYSLKSDYAQAGDRLKATVKAVNISRDDTYLGLENASITVKAPAFAHIFNSEAEGAKVTARYYSGYGAEADFELFVAELTDDSVVVKTPADAKMKKIKPGGYFEIVFEGTAKGTQTYQEYVNQASLKGAYVDESDGVHSDFVIEDLGLVETKTSSDVPRYPVTASQQGQGTVEVTGQHAPTGLFDADGTARITWEPAAGWRVSAVVVDGVIRDDLLAADSLDLPVAGADHAVMVTFAEDDPAGSDEPGGKPDPGQDVFRIATKGDEGVAFITPTANALKGSSADVTWTLAPGFRLIEVLVDGRPYAAAAGSLGFRDIASNHSVEVRTAADLFTITTVKHGPGAVTDTQVVGRGADAVVSWKPAADARVTRVVVDGRLVYDRAAQALDREPGKPAPEAPPTEVFKDVDADHVVEVTFEDEDAAPPKPDDPDADDPSLLLSTSLVGGAGSISPSTTVEEGATEAVTWRVGDGYLIDRVIVTRGNVSRELDPSEYAVSGATCTLPVAAIRENCRVQVVLTAKERVRDTLYAIETSIYGGPGTITGSMRNLEAHSSGHTVEWAAAAGWRVASVHVDGVPRDDLLTGTSITFDDIAENHRVVVSVQPAETLDATGYYSIDVTCEGNGTAGKSASVAYDGSHTVTWQADADEDVLRVQVDGIERPDLVAGPATASLASPARMARARVAAAGAFTFDGVRSDHKVHVVFSVADPDADRRFNVSTSIGGGAGTISEAVTVGEGASHTVTWTVEEGSVVKAVYVDGVAVPLPKDSSWTFDDIDADHTVRVVLAAAPPETLPDKPPAGYHEVSTGGSGKGEVAPPVHVPGGSSHTVTWEGDGGKPPVMVWVDGKPRPDLVDKGEVTFDDVDGPHEVYVQFEGGEPYEPKDDDGDDSTGGDDGDDGNGGNKPGGDGEGDGNGGSGAGDGSQGGGDGSGSGDGTQGGSGSGSGADGAGGKDKGDALVPQLIALAQTGDGALLLVAAAAVAGSLSVLVLAALRRRPVRRGR</sequence>
<feature type="region of interest" description="Disordered" evidence="1">
    <location>
        <begin position="371"/>
        <end position="390"/>
    </location>
</feature>
<feature type="region of interest" description="Disordered" evidence="1">
    <location>
        <begin position="859"/>
        <end position="880"/>
    </location>
</feature>
<keyword evidence="3" id="KW-0732">Signal</keyword>
<feature type="compositionally biased region" description="Low complexity" evidence="1">
    <location>
        <begin position="136"/>
        <end position="147"/>
    </location>
</feature>
<feature type="signal peptide" evidence="3">
    <location>
        <begin position="1"/>
        <end position="40"/>
    </location>
</feature>
<accession>A0ABS9WGL9</accession>
<feature type="region of interest" description="Disordered" evidence="1">
    <location>
        <begin position="892"/>
        <end position="912"/>
    </location>
</feature>
<keyword evidence="2" id="KW-0472">Membrane</keyword>
<proteinExistence type="predicted"/>
<protein>
    <submittedName>
        <fullName evidence="4">Uncharacterized protein</fullName>
    </submittedName>
</protein>
<keyword evidence="5" id="KW-1185">Reference proteome</keyword>
<evidence type="ECO:0000256" key="2">
    <source>
        <dbReference type="SAM" id="Phobius"/>
    </source>
</evidence>
<feature type="region of interest" description="Disordered" evidence="1">
    <location>
        <begin position="131"/>
        <end position="151"/>
    </location>
</feature>
<dbReference type="RefSeq" id="WP_242164796.1">
    <property type="nucleotide sequence ID" value="NZ_JAJMLW010000002.1"/>
</dbReference>
<reference evidence="4" key="1">
    <citation type="submission" date="2021-11" db="EMBL/GenBank/DDBJ databases">
        <title>A Novel Adlercreutzia Species, isolated from a Allomyrina dichotoma larva feces.</title>
        <authorList>
            <person name="Suh M.K."/>
        </authorList>
    </citation>
    <scope>NUCLEOTIDE SEQUENCE</scope>
    <source>
        <strain evidence="4">JBNU-10</strain>
    </source>
</reference>
<evidence type="ECO:0000256" key="3">
    <source>
        <dbReference type="SAM" id="SignalP"/>
    </source>
</evidence>
<feature type="chain" id="PRO_5046702100" evidence="3">
    <location>
        <begin position="41"/>
        <end position="1473"/>
    </location>
</feature>
<name>A0ABS9WGL9_9ACTN</name>
<gene>
    <name evidence="4" type="ORF">LPT13_06510</name>
</gene>
<evidence type="ECO:0000313" key="5">
    <source>
        <dbReference type="Proteomes" id="UP001430755"/>
    </source>
</evidence>
<organism evidence="4 5">
    <name type="scientific">Adlercreutzia faecimuris</name>
    <dbReference type="NCBI Taxonomy" id="2897341"/>
    <lineage>
        <taxon>Bacteria</taxon>
        <taxon>Bacillati</taxon>
        <taxon>Actinomycetota</taxon>
        <taxon>Coriobacteriia</taxon>
        <taxon>Eggerthellales</taxon>
        <taxon>Eggerthellaceae</taxon>
        <taxon>Adlercreutzia</taxon>
    </lineage>
</organism>